<evidence type="ECO:0000313" key="2">
    <source>
        <dbReference type="EMBL" id="KKQ89869.1"/>
    </source>
</evidence>
<evidence type="ECO:0000313" key="3">
    <source>
        <dbReference type="Proteomes" id="UP000033841"/>
    </source>
</evidence>
<protein>
    <submittedName>
        <fullName evidence="2">Uncharacterized protein</fullName>
    </submittedName>
</protein>
<dbReference type="EMBL" id="LBVR01000050">
    <property type="protein sequence ID" value="KKQ89869.1"/>
    <property type="molecule type" value="Genomic_DNA"/>
</dbReference>
<proteinExistence type="predicted"/>
<dbReference type="AlphaFoldDB" id="A0A0G0NVG6"/>
<organism evidence="2 3">
    <name type="scientific">Candidatus Shapirobacteria bacterium GW2011_GWE1_38_92</name>
    <dbReference type="NCBI Taxonomy" id="1618489"/>
    <lineage>
        <taxon>Bacteria</taxon>
        <taxon>Candidatus Shapironibacteriota</taxon>
    </lineage>
</organism>
<name>A0A0G0NVG6_9BACT</name>
<accession>A0A0G0NVG6</accession>
<evidence type="ECO:0000256" key="1">
    <source>
        <dbReference type="SAM" id="MobiDB-lite"/>
    </source>
</evidence>
<feature type="region of interest" description="Disordered" evidence="1">
    <location>
        <begin position="1"/>
        <end position="28"/>
    </location>
</feature>
<comment type="caution">
    <text evidence="2">The sequence shown here is derived from an EMBL/GenBank/DDBJ whole genome shotgun (WGS) entry which is preliminary data.</text>
</comment>
<gene>
    <name evidence="2" type="ORF">UT14_C0050G0010</name>
</gene>
<reference evidence="2 3" key="1">
    <citation type="journal article" date="2015" name="Nature">
        <title>rRNA introns, odd ribosomes, and small enigmatic genomes across a large radiation of phyla.</title>
        <authorList>
            <person name="Brown C.T."/>
            <person name="Hug L.A."/>
            <person name="Thomas B.C."/>
            <person name="Sharon I."/>
            <person name="Castelle C.J."/>
            <person name="Singh A."/>
            <person name="Wilkins M.J."/>
            <person name="Williams K.H."/>
            <person name="Banfield J.F."/>
        </authorList>
    </citation>
    <scope>NUCLEOTIDE SEQUENCE [LARGE SCALE GENOMIC DNA]</scope>
</reference>
<dbReference type="Proteomes" id="UP000033841">
    <property type="component" value="Unassembled WGS sequence"/>
</dbReference>
<sequence length="66" mass="7480">MPKEKLLSPPQKKSKKDTKTNPPSHPKLVNLQTRIMDGTCFLDCPRPCDGEPFDHCTQRRLPPSGH</sequence>